<dbReference type="SUPFAM" id="SSF52047">
    <property type="entry name" value="RNI-like"/>
    <property type="match status" value="1"/>
</dbReference>
<dbReference type="Pfam" id="PF17779">
    <property type="entry name" value="WHD_NOD2"/>
    <property type="match status" value="1"/>
</dbReference>
<name>A0A8C8Y5E2_PANLE</name>
<dbReference type="PANTHER" id="PTHR45690:SF14">
    <property type="entry name" value="NACHT, LRR AND PYD DOMAINS-CONTAINING PROTEIN 2"/>
    <property type="match status" value="1"/>
</dbReference>
<feature type="domain" description="NACHT LRR and PYD" evidence="7">
    <location>
        <begin position="287"/>
        <end position="402"/>
    </location>
</feature>
<evidence type="ECO:0000256" key="1">
    <source>
        <dbReference type="ARBA" id="ARBA00008665"/>
    </source>
</evidence>
<dbReference type="SMART" id="SM00368">
    <property type="entry name" value="LRR_RI"/>
    <property type="match status" value="4"/>
</dbReference>
<accession>A0A8C8Y5E2</accession>
<dbReference type="InterPro" id="IPR001611">
    <property type="entry name" value="Leu-rich_rpt"/>
</dbReference>
<keyword evidence="3" id="KW-0677">Repeat</keyword>
<dbReference type="GO" id="GO:0005524">
    <property type="term" value="F:ATP binding"/>
    <property type="evidence" value="ECO:0007669"/>
    <property type="project" value="UniProtKB-KW"/>
</dbReference>
<dbReference type="Pfam" id="PF13516">
    <property type="entry name" value="LRR_6"/>
    <property type="match status" value="2"/>
</dbReference>
<dbReference type="InterPro" id="IPR041075">
    <property type="entry name" value="NOD1/2_WH"/>
</dbReference>
<keyword evidence="4" id="KW-0547">Nucleotide-binding</keyword>
<sequence>MLDWTQAGQARARPAALYLSCKALSRRGPCTLAELLADSAPGPRGALPRLLARARTLLLVIDAFEELHVPAAALARDLGGDWGARRPAPVLLGGLLKRKLLPAATLLVTTRPEALGELRLVVEQPLLVEVEGLSEPERRAYLRRQLGGEAQARRAWQLMRSNAALLRLGSAPAVCWMLGACLRLPADKGDDPGRTCRTATSLLLRFLCSRFAPAPGSCPRPRPRPRPRAPLRALCLLAAEGVWAQTSLFEPRDLRRLGVREADLRPFVDRSLLQESGECAGCYRFLHLSLQHLLAAALYVLGGGEGGPGWSARGVRRLLSKEEGRRNPHLAHVGRFLFGLANEDRVRELGAAFGCPVSTELKRELLACTVRSPENGPFSSVTDTRETLCRLYESQDEPLVKEAVAQVTEVSLHLKDPTDLAHASFCLKHCERIKKVSPADAYRNLCLAVIGKKTLTYLVLEGGSHSDKLLLLLCEPLKHSRSNELTDGSARLLCKTLRHPKCFLQRLWLENCHLTEAYCEELSSALIVNQVLTYLCLANNNLGDGGVKLLCGGLSHPSEGSNGLCRLSRCNITRRGCRHLSKLLQEDSSLTNLDLGFSPIATGPWYLCEVLWLGLALVVVSAQRLETLDLSWNTLGQSGIMMLFEALKQNNGPLKILRLEMDESSMEVQKLLKDVKDSNPNLTIERSDARTTRSPRCDFVFNTLRSFLMTTCLNGGDLRALRPTMNEDQRVKC</sequence>
<dbReference type="GO" id="GO:0005737">
    <property type="term" value="C:cytoplasm"/>
    <property type="evidence" value="ECO:0007669"/>
    <property type="project" value="TreeGrafter"/>
</dbReference>
<evidence type="ECO:0000256" key="4">
    <source>
        <dbReference type="ARBA" id="ARBA00022741"/>
    </source>
</evidence>
<evidence type="ECO:0000313" key="9">
    <source>
        <dbReference type="Ensembl" id="ENSPLOP00000028689.1"/>
    </source>
</evidence>
<protein>
    <submittedName>
        <fullName evidence="9">Uncharacterized protein</fullName>
    </submittedName>
</protein>
<keyword evidence="5" id="KW-0067">ATP-binding</keyword>
<evidence type="ECO:0000259" key="7">
    <source>
        <dbReference type="Pfam" id="PF17776"/>
    </source>
</evidence>
<dbReference type="OMA" id="TRQWADF"/>
<dbReference type="Proteomes" id="UP000694399">
    <property type="component" value="Unassembled WGS sequence"/>
</dbReference>
<reference evidence="9" key="1">
    <citation type="submission" date="2025-08" db="UniProtKB">
        <authorList>
            <consortium name="Ensembl"/>
        </authorList>
    </citation>
    <scope>IDENTIFICATION</scope>
</reference>
<dbReference type="Pfam" id="PF17776">
    <property type="entry name" value="NLRC4_HD2"/>
    <property type="match status" value="1"/>
</dbReference>
<dbReference type="Gene3D" id="3.80.10.10">
    <property type="entry name" value="Ribonuclease Inhibitor"/>
    <property type="match status" value="2"/>
</dbReference>
<feature type="domain" description="NOD1/2 winged helix" evidence="8">
    <location>
        <begin position="231"/>
        <end position="285"/>
    </location>
</feature>
<reference evidence="9" key="2">
    <citation type="submission" date="2025-09" db="UniProtKB">
        <authorList>
            <consortium name="Ensembl"/>
        </authorList>
    </citation>
    <scope>IDENTIFICATION</scope>
</reference>
<comment type="similarity">
    <text evidence="1">Belongs to the NLRP family.</text>
</comment>
<evidence type="ECO:0000256" key="2">
    <source>
        <dbReference type="ARBA" id="ARBA00022614"/>
    </source>
</evidence>
<dbReference type="PANTHER" id="PTHR45690">
    <property type="entry name" value="NACHT, LRR AND PYD DOMAINS-CONTAINING PROTEIN 12"/>
    <property type="match status" value="1"/>
</dbReference>
<dbReference type="InterPro" id="IPR041267">
    <property type="entry name" value="NLRP_HD2"/>
</dbReference>
<evidence type="ECO:0000259" key="6">
    <source>
        <dbReference type="Pfam" id="PF05729"/>
    </source>
</evidence>
<dbReference type="GO" id="GO:0050727">
    <property type="term" value="P:regulation of inflammatory response"/>
    <property type="evidence" value="ECO:0007669"/>
    <property type="project" value="TreeGrafter"/>
</dbReference>
<keyword evidence="2" id="KW-0433">Leucine-rich repeat</keyword>
<evidence type="ECO:0000313" key="10">
    <source>
        <dbReference type="Proteomes" id="UP000694399"/>
    </source>
</evidence>
<proteinExistence type="inferred from homology"/>
<dbReference type="InterPro" id="IPR007111">
    <property type="entry name" value="NACHT_NTPase"/>
</dbReference>
<evidence type="ECO:0000259" key="8">
    <source>
        <dbReference type="Pfam" id="PF17779"/>
    </source>
</evidence>
<dbReference type="InterPro" id="IPR050637">
    <property type="entry name" value="NLRP_innate_immun_reg"/>
</dbReference>
<dbReference type="InterPro" id="IPR032675">
    <property type="entry name" value="LRR_dom_sf"/>
</dbReference>
<keyword evidence="10" id="KW-1185">Reference proteome</keyword>
<organism evidence="9 10">
    <name type="scientific">Panthera leo</name>
    <name type="common">Lion</name>
    <dbReference type="NCBI Taxonomy" id="9689"/>
    <lineage>
        <taxon>Eukaryota</taxon>
        <taxon>Metazoa</taxon>
        <taxon>Chordata</taxon>
        <taxon>Craniata</taxon>
        <taxon>Vertebrata</taxon>
        <taxon>Euteleostomi</taxon>
        <taxon>Mammalia</taxon>
        <taxon>Eutheria</taxon>
        <taxon>Laurasiatheria</taxon>
        <taxon>Carnivora</taxon>
        <taxon>Feliformia</taxon>
        <taxon>Felidae</taxon>
        <taxon>Pantherinae</taxon>
        <taxon>Panthera</taxon>
    </lineage>
</organism>
<dbReference type="Ensembl" id="ENSPLOT00000031685.1">
    <property type="protein sequence ID" value="ENSPLOP00000028689.1"/>
    <property type="gene ID" value="ENSPLOG00000020991.1"/>
</dbReference>
<dbReference type="FunFam" id="3.80.10.10:FF:000974">
    <property type="entry name" value="NACHT, LRR and PYD domains-containing protein 2"/>
    <property type="match status" value="1"/>
</dbReference>
<evidence type="ECO:0000256" key="5">
    <source>
        <dbReference type="ARBA" id="ARBA00022840"/>
    </source>
</evidence>
<evidence type="ECO:0000256" key="3">
    <source>
        <dbReference type="ARBA" id="ARBA00022737"/>
    </source>
</evidence>
<dbReference type="Pfam" id="PF05729">
    <property type="entry name" value="NACHT"/>
    <property type="match status" value="1"/>
</dbReference>
<feature type="domain" description="NACHT" evidence="6">
    <location>
        <begin position="1"/>
        <end position="145"/>
    </location>
</feature>
<dbReference type="AlphaFoldDB" id="A0A8C8Y5E2"/>
<dbReference type="GeneTree" id="ENSGT00940000161714"/>